<feature type="transmembrane region" description="Helical" evidence="7">
    <location>
        <begin position="287"/>
        <end position="310"/>
    </location>
</feature>
<dbReference type="Proteomes" id="UP000290365">
    <property type="component" value="Chromosome"/>
</dbReference>
<organism evidence="9 10">
    <name type="scientific">Ktedonosporobacter rubrisoli</name>
    <dbReference type="NCBI Taxonomy" id="2509675"/>
    <lineage>
        <taxon>Bacteria</taxon>
        <taxon>Bacillati</taxon>
        <taxon>Chloroflexota</taxon>
        <taxon>Ktedonobacteria</taxon>
        <taxon>Ktedonobacterales</taxon>
        <taxon>Ktedonosporobacteraceae</taxon>
        <taxon>Ktedonosporobacter</taxon>
    </lineage>
</organism>
<dbReference type="PROSITE" id="PS50850">
    <property type="entry name" value="MFS"/>
    <property type="match status" value="1"/>
</dbReference>
<dbReference type="Gene3D" id="1.20.1250.20">
    <property type="entry name" value="MFS general substrate transporter like domains"/>
    <property type="match status" value="1"/>
</dbReference>
<feature type="transmembrane region" description="Helical" evidence="7">
    <location>
        <begin position="412"/>
        <end position="431"/>
    </location>
</feature>
<evidence type="ECO:0000256" key="3">
    <source>
        <dbReference type="ARBA" id="ARBA00022475"/>
    </source>
</evidence>
<dbReference type="GO" id="GO:0022857">
    <property type="term" value="F:transmembrane transporter activity"/>
    <property type="evidence" value="ECO:0007669"/>
    <property type="project" value="InterPro"/>
</dbReference>
<name>A0A4P6K1U9_KTERU</name>
<feature type="transmembrane region" description="Helical" evidence="7">
    <location>
        <begin position="75"/>
        <end position="95"/>
    </location>
</feature>
<keyword evidence="6 7" id="KW-0472">Membrane</keyword>
<feature type="transmembrane region" description="Helical" evidence="7">
    <location>
        <begin position="258"/>
        <end position="281"/>
    </location>
</feature>
<dbReference type="SUPFAM" id="SSF103473">
    <property type="entry name" value="MFS general substrate transporter"/>
    <property type="match status" value="1"/>
</dbReference>
<dbReference type="KEGG" id="kbs:EPA93_39100"/>
<accession>A0A4P6K1U9</accession>
<feature type="transmembrane region" description="Helical" evidence="7">
    <location>
        <begin position="322"/>
        <end position="341"/>
    </location>
</feature>
<evidence type="ECO:0000256" key="2">
    <source>
        <dbReference type="ARBA" id="ARBA00022448"/>
    </source>
</evidence>
<evidence type="ECO:0000256" key="1">
    <source>
        <dbReference type="ARBA" id="ARBA00004651"/>
    </source>
</evidence>
<dbReference type="GO" id="GO:0005886">
    <property type="term" value="C:plasma membrane"/>
    <property type="evidence" value="ECO:0007669"/>
    <property type="project" value="UniProtKB-SubCell"/>
</dbReference>
<dbReference type="InterPro" id="IPR020846">
    <property type="entry name" value="MFS_dom"/>
</dbReference>
<dbReference type="OrthoDB" id="4544213at2"/>
<evidence type="ECO:0000313" key="10">
    <source>
        <dbReference type="Proteomes" id="UP000290365"/>
    </source>
</evidence>
<protein>
    <submittedName>
        <fullName evidence="9">MFS transporter</fullName>
    </submittedName>
</protein>
<dbReference type="Pfam" id="PF05977">
    <property type="entry name" value="MFS_3"/>
    <property type="match status" value="1"/>
</dbReference>
<keyword evidence="2" id="KW-0813">Transport</keyword>
<proteinExistence type="predicted"/>
<keyword evidence="3" id="KW-1003">Cell membrane</keyword>
<sequence>MFLFFLIVFWLKEYIAISMKYAPPTDSPSTAPERPLWRNQDFLLLWSGQIVSTIGTNMSALALPLLVLALTHSPAQAGLVAALQMLPYLLFSLPVGALIDRWDRKAIMIRCDAVRWLALGSVPLAFFLGHLSVAQLYIIAVIEGTANVLFGLAQISALPRVVKPAQIPQAYALDQVTEYISTLLGPNLSTLLISLARSTVLGAILAYLVDSISYLISVISLRFIRVPFQNERKQEKIHLWQDIMEGLRFLWQQPILRIMVLLTMSVNFLSVPVKLAIIVLVQNRLHLDALMLGIIISADGIGGLVGGFLAPWVKRHLRFGQIIIGSVIVWSLATLLCTLATSAPLLIIGRGLVGLIWPLYAVALVSYRLSITPDELQGRVNSSFRVLTYGIEAIGSALGGLLLAMLDPRIELGLISGGLALSAIIVVFTHLRRA</sequence>
<reference evidence="9 10" key="1">
    <citation type="submission" date="2019-01" db="EMBL/GenBank/DDBJ databases">
        <title>Ktedonosporobacter rubrisoli SCAWS-G2.</title>
        <authorList>
            <person name="Huang Y."/>
            <person name="Yan B."/>
        </authorList>
    </citation>
    <scope>NUCLEOTIDE SEQUENCE [LARGE SCALE GENOMIC DNA]</scope>
    <source>
        <strain evidence="9 10">SCAWS-G2</strain>
    </source>
</reference>
<feature type="transmembrane region" description="Helical" evidence="7">
    <location>
        <begin position="347"/>
        <end position="365"/>
    </location>
</feature>
<evidence type="ECO:0000259" key="8">
    <source>
        <dbReference type="PROSITE" id="PS50850"/>
    </source>
</evidence>
<dbReference type="PANTHER" id="PTHR23513">
    <property type="entry name" value="INTEGRAL MEMBRANE EFFLUX PROTEIN-RELATED"/>
    <property type="match status" value="1"/>
</dbReference>
<feature type="domain" description="Major facilitator superfamily (MFS) profile" evidence="8">
    <location>
        <begin position="256"/>
        <end position="434"/>
    </location>
</feature>
<evidence type="ECO:0000256" key="7">
    <source>
        <dbReference type="SAM" id="Phobius"/>
    </source>
</evidence>
<dbReference type="InterPro" id="IPR010290">
    <property type="entry name" value="TM_effector"/>
</dbReference>
<keyword evidence="10" id="KW-1185">Reference proteome</keyword>
<gene>
    <name evidence="9" type="ORF">EPA93_39100</name>
</gene>
<dbReference type="EMBL" id="CP035758">
    <property type="protein sequence ID" value="QBD81660.1"/>
    <property type="molecule type" value="Genomic_DNA"/>
</dbReference>
<feature type="transmembrane region" description="Helical" evidence="7">
    <location>
        <begin position="116"/>
        <end position="142"/>
    </location>
</feature>
<dbReference type="InterPro" id="IPR036259">
    <property type="entry name" value="MFS_trans_sf"/>
</dbReference>
<evidence type="ECO:0000313" key="9">
    <source>
        <dbReference type="EMBL" id="QBD81660.1"/>
    </source>
</evidence>
<dbReference type="PANTHER" id="PTHR23513:SF6">
    <property type="entry name" value="MAJOR FACILITATOR SUPERFAMILY ASSOCIATED DOMAIN-CONTAINING PROTEIN"/>
    <property type="match status" value="1"/>
</dbReference>
<feature type="transmembrane region" description="Helical" evidence="7">
    <location>
        <begin position="200"/>
        <end position="224"/>
    </location>
</feature>
<keyword evidence="4 7" id="KW-0812">Transmembrane</keyword>
<keyword evidence="5 7" id="KW-1133">Transmembrane helix</keyword>
<dbReference type="AlphaFoldDB" id="A0A4P6K1U9"/>
<evidence type="ECO:0000256" key="4">
    <source>
        <dbReference type="ARBA" id="ARBA00022692"/>
    </source>
</evidence>
<evidence type="ECO:0000256" key="5">
    <source>
        <dbReference type="ARBA" id="ARBA00022989"/>
    </source>
</evidence>
<feature type="transmembrane region" description="Helical" evidence="7">
    <location>
        <begin position="386"/>
        <end position="406"/>
    </location>
</feature>
<dbReference type="CDD" id="cd06173">
    <property type="entry name" value="MFS_MefA_like"/>
    <property type="match status" value="1"/>
</dbReference>
<evidence type="ECO:0000256" key="6">
    <source>
        <dbReference type="ARBA" id="ARBA00023136"/>
    </source>
</evidence>
<comment type="subcellular location">
    <subcellularLocation>
        <location evidence="1">Cell membrane</location>
        <topology evidence="1">Multi-pass membrane protein</topology>
    </subcellularLocation>
</comment>